<sequence length="50" mass="5500">MTVTPSTIPAVSKHVPWNKGKIVGAKPPLRPKHVWSIRTKLQIEGRTVSA</sequence>
<evidence type="ECO:0008006" key="3">
    <source>
        <dbReference type="Google" id="ProtNLM"/>
    </source>
</evidence>
<proteinExistence type="predicted"/>
<evidence type="ECO:0000313" key="1">
    <source>
        <dbReference type="EMBL" id="VIO78769.1"/>
    </source>
</evidence>
<organism evidence="1 2">
    <name type="scientific">Bradyrhizobium ivorense</name>
    <dbReference type="NCBI Taxonomy" id="2511166"/>
    <lineage>
        <taxon>Bacteria</taxon>
        <taxon>Pseudomonadati</taxon>
        <taxon>Pseudomonadota</taxon>
        <taxon>Alphaproteobacteria</taxon>
        <taxon>Hyphomicrobiales</taxon>
        <taxon>Nitrobacteraceae</taxon>
        <taxon>Bradyrhizobium</taxon>
    </lineage>
</organism>
<reference evidence="1" key="1">
    <citation type="submission" date="2019-02" db="EMBL/GenBank/DDBJ databases">
        <authorList>
            <person name="Pothier F.J."/>
        </authorList>
    </citation>
    <scope>NUCLEOTIDE SEQUENCE</scope>
    <source>
        <strain evidence="1">CI-1B</strain>
    </source>
</reference>
<comment type="caution">
    <text evidence="1">The sequence shown here is derived from an EMBL/GenBank/DDBJ whole genome shotgun (WGS) entry which is preliminary data.</text>
</comment>
<gene>
    <name evidence="1" type="ORF">CI1B_74430</name>
</gene>
<keyword evidence="2" id="KW-1185">Reference proteome</keyword>
<accession>A0A508TWF9</accession>
<dbReference type="EMBL" id="CAADFC020000031">
    <property type="protein sequence ID" value="VIO78769.1"/>
    <property type="molecule type" value="Genomic_DNA"/>
</dbReference>
<dbReference type="Proteomes" id="UP000328092">
    <property type="component" value="Unassembled WGS sequence"/>
</dbReference>
<name>A0A508TWF9_9BRAD</name>
<evidence type="ECO:0000313" key="2">
    <source>
        <dbReference type="Proteomes" id="UP000328092"/>
    </source>
</evidence>
<protein>
    <recommendedName>
        <fullName evidence="3">Integrase</fullName>
    </recommendedName>
</protein>
<dbReference type="AlphaFoldDB" id="A0A508TWF9"/>